<evidence type="ECO:0000313" key="3">
    <source>
        <dbReference type="Proteomes" id="UP000476030"/>
    </source>
</evidence>
<evidence type="ECO:0000313" key="2">
    <source>
        <dbReference type="EMBL" id="MZR29082.1"/>
    </source>
</evidence>
<dbReference type="Gene3D" id="3.40.50.720">
    <property type="entry name" value="NAD(P)-binding Rossmann-like Domain"/>
    <property type="match status" value="1"/>
</dbReference>
<dbReference type="EMBL" id="WTUW01000001">
    <property type="protein sequence ID" value="MZR29082.1"/>
    <property type="molecule type" value="Genomic_DNA"/>
</dbReference>
<evidence type="ECO:0000259" key="1">
    <source>
        <dbReference type="Pfam" id="PF03446"/>
    </source>
</evidence>
<dbReference type="InterPro" id="IPR006115">
    <property type="entry name" value="6PGDH_NADP-bd"/>
</dbReference>
<proteinExistence type="predicted"/>
<gene>
    <name evidence="2" type="ORF">GQE98_00395</name>
</gene>
<sequence>MASLTGVSVGFLGLGDVGRPVLRRLKACGANVHATSRSPALRYKMARDAVNIYKAPNEVNDQVKDGIIFLLLSKQALIDAFLNGPDGLLSNLASGALVVDLGQTSPDATQNYAKLVEEKGAHWLDAPAIGSEQDATDGRLSIRVGGREEDLDRALPLLKEIARDIKHMGGVGAGQMAAPTS</sequence>
<dbReference type="PANTHER" id="PTHR43060">
    <property type="entry name" value="3-HYDROXYISOBUTYRATE DEHYDROGENASE-LIKE 1, MITOCHONDRIAL-RELATED"/>
    <property type="match status" value="1"/>
</dbReference>
<dbReference type="PANTHER" id="PTHR43060:SF15">
    <property type="entry name" value="3-HYDROXYISOBUTYRATE DEHYDROGENASE-LIKE 1, MITOCHONDRIAL-RELATED"/>
    <property type="match status" value="1"/>
</dbReference>
<dbReference type="Proteomes" id="UP000476030">
    <property type="component" value="Unassembled WGS sequence"/>
</dbReference>
<keyword evidence="3" id="KW-1185">Reference proteome</keyword>
<name>A0A6L8W3E9_9PROT</name>
<dbReference type="GO" id="GO:0050661">
    <property type="term" value="F:NADP binding"/>
    <property type="evidence" value="ECO:0007669"/>
    <property type="project" value="InterPro"/>
</dbReference>
<dbReference type="SUPFAM" id="SSF51735">
    <property type="entry name" value="NAD(P)-binding Rossmann-fold domains"/>
    <property type="match status" value="1"/>
</dbReference>
<feature type="domain" description="6-phosphogluconate dehydrogenase NADP-binding" evidence="1">
    <location>
        <begin position="9"/>
        <end position="169"/>
    </location>
</feature>
<dbReference type="Pfam" id="PF03446">
    <property type="entry name" value="NAD_binding_2"/>
    <property type="match status" value="1"/>
</dbReference>
<dbReference type="InterPro" id="IPR036291">
    <property type="entry name" value="NAD(P)-bd_dom_sf"/>
</dbReference>
<comment type="caution">
    <text evidence="2">The sequence shown here is derived from an EMBL/GenBank/DDBJ whole genome shotgun (WGS) entry which is preliminary data.</text>
</comment>
<protein>
    <recommendedName>
        <fullName evidence="1">6-phosphogluconate dehydrogenase NADP-binding domain-containing protein</fullName>
    </recommendedName>
</protein>
<reference evidence="2 3" key="1">
    <citation type="submission" date="2019-12" db="EMBL/GenBank/DDBJ databases">
        <title>Snethiella sp. nov. sp. isolated from sea sand.</title>
        <authorList>
            <person name="Kim J."/>
            <person name="Jeong S.E."/>
            <person name="Jung H.S."/>
            <person name="Jeon C.O."/>
        </authorList>
    </citation>
    <scope>NUCLEOTIDE SEQUENCE [LARGE SCALE GENOMIC DNA]</scope>
    <source>
        <strain evidence="2 3">DP05</strain>
    </source>
</reference>
<organism evidence="2 3">
    <name type="scientific">Sneathiella litorea</name>
    <dbReference type="NCBI Taxonomy" id="2606216"/>
    <lineage>
        <taxon>Bacteria</taxon>
        <taxon>Pseudomonadati</taxon>
        <taxon>Pseudomonadota</taxon>
        <taxon>Alphaproteobacteria</taxon>
        <taxon>Sneathiellales</taxon>
        <taxon>Sneathiellaceae</taxon>
        <taxon>Sneathiella</taxon>
    </lineage>
</organism>
<dbReference type="AlphaFoldDB" id="A0A6L8W3E9"/>
<accession>A0A6L8W3E9</accession>
<dbReference type="RefSeq" id="WP_161313576.1">
    <property type="nucleotide sequence ID" value="NZ_WTUW01000001.1"/>
</dbReference>